<organism evidence="2">
    <name type="scientific">Arundo donax</name>
    <name type="common">Giant reed</name>
    <name type="synonym">Donax arundinaceus</name>
    <dbReference type="NCBI Taxonomy" id="35708"/>
    <lineage>
        <taxon>Eukaryota</taxon>
        <taxon>Viridiplantae</taxon>
        <taxon>Streptophyta</taxon>
        <taxon>Embryophyta</taxon>
        <taxon>Tracheophyta</taxon>
        <taxon>Spermatophyta</taxon>
        <taxon>Magnoliopsida</taxon>
        <taxon>Liliopsida</taxon>
        <taxon>Poales</taxon>
        <taxon>Poaceae</taxon>
        <taxon>PACMAD clade</taxon>
        <taxon>Arundinoideae</taxon>
        <taxon>Arundineae</taxon>
        <taxon>Arundo</taxon>
    </lineage>
</organism>
<dbReference type="GO" id="GO:0098542">
    <property type="term" value="P:defense response to other organism"/>
    <property type="evidence" value="ECO:0007669"/>
    <property type="project" value="TreeGrafter"/>
</dbReference>
<feature type="domain" description="Disease resistance protein winged helix" evidence="1">
    <location>
        <begin position="114"/>
        <end position="181"/>
    </location>
</feature>
<dbReference type="AlphaFoldDB" id="A0A0A9GX38"/>
<dbReference type="PANTHER" id="PTHR23155">
    <property type="entry name" value="DISEASE RESISTANCE PROTEIN RP"/>
    <property type="match status" value="1"/>
</dbReference>
<dbReference type="GO" id="GO:0043531">
    <property type="term" value="F:ADP binding"/>
    <property type="evidence" value="ECO:0007669"/>
    <property type="project" value="InterPro"/>
</dbReference>
<dbReference type="InterPro" id="IPR036388">
    <property type="entry name" value="WH-like_DNA-bd_sf"/>
</dbReference>
<protein>
    <recommendedName>
        <fullName evidence="1">Disease resistance protein winged helix domain-containing protein</fullName>
    </recommendedName>
</protein>
<evidence type="ECO:0000259" key="1">
    <source>
        <dbReference type="Pfam" id="PF23559"/>
    </source>
</evidence>
<dbReference type="Gene3D" id="1.10.10.10">
    <property type="entry name" value="Winged helix-like DNA-binding domain superfamily/Winged helix DNA-binding domain"/>
    <property type="match status" value="1"/>
</dbReference>
<dbReference type="InterPro" id="IPR042197">
    <property type="entry name" value="Apaf_helical"/>
</dbReference>
<reference evidence="2" key="1">
    <citation type="submission" date="2014-09" db="EMBL/GenBank/DDBJ databases">
        <authorList>
            <person name="Magalhaes I.L.F."/>
            <person name="Oliveira U."/>
            <person name="Santos F.R."/>
            <person name="Vidigal T.H.D.A."/>
            <person name="Brescovit A.D."/>
            <person name="Santos A.J."/>
        </authorList>
    </citation>
    <scope>NUCLEOTIDE SEQUENCE</scope>
    <source>
        <tissue evidence="2">Shoot tissue taken approximately 20 cm above the soil surface</tissue>
    </source>
</reference>
<dbReference type="EMBL" id="GBRH01170755">
    <property type="protein sequence ID" value="JAE27141.1"/>
    <property type="molecule type" value="Transcribed_RNA"/>
</dbReference>
<reference evidence="2" key="2">
    <citation type="journal article" date="2015" name="Data Brief">
        <title>Shoot transcriptome of the giant reed, Arundo donax.</title>
        <authorList>
            <person name="Barrero R.A."/>
            <person name="Guerrero F.D."/>
            <person name="Moolhuijzen P."/>
            <person name="Goolsby J.A."/>
            <person name="Tidwell J."/>
            <person name="Bellgard S.E."/>
            <person name="Bellgard M.I."/>
        </authorList>
    </citation>
    <scope>NUCLEOTIDE SEQUENCE</scope>
    <source>
        <tissue evidence="2">Shoot tissue taken approximately 20 cm above the soil surface</tissue>
    </source>
</reference>
<evidence type="ECO:0000313" key="2">
    <source>
        <dbReference type="EMBL" id="JAE27141.1"/>
    </source>
</evidence>
<dbReference type="InterPro" id="IPR044974">
    <property type="entry name" value="Disease_R_plants"/>
</dbReference>
<dbReference type="SUPFAM" id="SSF52540">
    <property type="entry name" value="P-loop containing nucleoside triphosphate hydrolases"/>
    <property type="match status" value="1"/>
</dbReference>
<dbReference type="InterPro" id="IPR027417">
    <property type="entry name" value="P-loop_NTPase"/>
</dbReference>
<dbReference type="Pfam" id="PF23559">
    <property type="entry name" value="WHD_DRP"/>
    <property type="match status" value="1"/>
</dbReference>
<sequence>MVKTTDTIELEGLDDSSFWELFIACVFDDGVSESEKVLLEIGKEIVKKLKGSPLAAKTVGRLLRNHLDAGHWKRVLHSKEWELQTGDHDIMPTLKLSYDYLPFHLQQCFSYCSLFPEDYKFDRKELIHWWIGLDILHSDGQNKSIEDIGPSYLKLVDHGFFKEDEIYGSPCYIIHDLLHDLGLKVSSRECLSIDHANVGTVEIWPSIRHLSIIIDGVDNSDEVTAINFTSELRIILKKKIED</sequence>
<dbReference type="PANTHER" id="PTHR23155:SF988">
    <property type="entry name" value="OS06G0707733 PROTEIN"/>
    <property type="match status" value="1"/>
</dbReference>
<dbReference type="Gene3D" id="1.10.8.430">
    <property type="entry name" value="Helical domain of apoptotic protease-activating factors"/>
    <property type="match status" value="1"/>
</dbReference>
<name>A0A0A9GX38_ARUDO</name>
<dbReference type="InterPro" id="IPR058922">
    <property type="entry name" value="WHD_DRP"/>
</dbReference>
<proteinExistence type="predicted"/>
<accession>A0A0A9GX38</accession>